<dbReference type="OrthoDB" id="4424523at2759"/>
<comment type="caution">
    <text evidence="1">The sequence shown here is derived from an EMBL/GenBank/DDBJ whole genome shotgun (WGS) entry which is preliminary data.</text>
</comment>
<protein>
    <submittedName>
        <fullName evidence="1">Uncharacterized protein</fullName>
    </submittedName>
</protein>
<reference evidence="1 2" key="1">
    <citation type="submission" date="2015-06" db="EMBL/GenBank/DDBJ databases">
        <title>Talaromyces atroroseus IBT 11181 draft genome.</title>
        <authorList>
            <person name="Rasmussen K.B."/>
            <person name="Rasmussen S."/>
            <person name="Petersen B."/>
            <person name="Sicheritz-Ponten T."/>
            <person name="Mortensen U.H."/>
            <person name="Thrane U."/>
        </authorList>
    </citation>
    <scope>NUCLEOTIDE SEQUENCE [LARGE SCALE GENOMIC DNA]</scope>
    <source>
        <strain evidence="1 2">IBT 11181</strain>
    </source>
</reference>
<keyword evidence="2" id="KW-1185">Reference proteome</keyword>
<sequence length="324" mass="37683">MTEAPKYSLDSQPTWLPAGWDMEKAMDMTPDEWDNLSKSQQDVLRAGFEAHCGTEFQFEVFKDMSERSQIKADTYVSQAPITRPNFMQTLERYYASGDWGFVFYRTTYAQDEEQWSLVQTKMSKMIERNFDYNSVVDGVNEARQRWKLHWIENPQKFDGMAPHDVATHYRSVVKTLPRNYQHSICFVVDEASARSILLADASRTEIRPLLGDIVPFVIAIDRFLGWENPDAEKYEDEEDLGNWRGPFRAHPGSIVEDIFDIVGSQLMETHEFAYSVRGTNNVWWNSCAGVWTVDGEGRYAERLFESAALLRAEYRQKKRREESS</sequence>
<dbReference type="EMBL" id="LFMY01000001">
    <property type="protein sequence ID" value="OKL63882.1"/>
    <property type="molecule type" value="Genomic_DNA"/>
</dbReference>
<accession>A0A225AQI6</accession>
<proteinExistence type="predicted"/>
<dbReference type="AlphaFoldDB" id="A0A225AQI6"/>
<evidence type="ECO:0000313" key="1">
    <source>
        <dbReference type="EMBL" id="OKL63882.1"/>
    </source>
</evidence>
<dbReference type="RefSeq" id="XP_020124003.1">
    <property type="nucleotide sequence ID" value="XM_020260260.1"/>
</dbReference>
<name>A0A225AQI6_TALAT</name>
<organism evidence="1 2">
    <name type="scientific">Talaromyces atroroseus</name>
    <dbReference type="NCBI Taxonomy" id="1441469"/>
    <lineage>
        <taxon>Eukaryota</taxon>
        <taxon>Fungi</taxon>
        <taxon>Dikarya</taxon>
        <taxon>Ascomycota</taxon>
        <taxon>Pezizomycotina</taxon>
        <taxon>Eurotiomycetes</taxon>
        <taxon>Eurotiomycetidae</taxon>
        <taxon>Eurotiales</taxon>
        <taxon>Trichocomaceae</taxon>
        <taxon>Talaromyces</taxon>
        <taxon>Talaromyces sect. Trachyspermi</taxon>
    </lineage>
</organism>
<gene>
    <name evidence="1" type="ORF">UA08_00452</name>
</gene>
<dbReference type="Proteomes" id="UP000214365">
    <property type="component" value="Unassembled WGS sequence"/>
</dbReference>
<dbReference type="GeneID" id="31000207"/>
<evidence type="ECO:0000313" key="2">
    <source>
        <dbReference type="Proteomes" id="UP000214365"/>
    </source>
</evidence>